<dbReference type="AlphaFoldDB" id="A0A6G6WH18"/>
<sequence length="253" mass="27293">MPDIFLVTSGELPTGEPGAGHLDAALADRGLDTAWVVWDDPEVDWDAARLVVVRSTWDYHRRLEEFLAWARTVPRLLNGAETFTWNADKAYLVGLGEHVPTVPTTLLDGAALVVKPRVGASGIGLVPLDGGPWVVQPVVDSVRTEGESSVYVFGGRAVSQFDKRPAPGELRVQEEYGGTTVRADLDPDAAALAERAVAATGGAAYARVDLMRWRGERVVSELELVEPGLYLDVDPVNAEPFAALVHDTLSRQS</sequence>
<gene>
    <name evidence="1" type="ORF">G5V58_18520</name>
</gene>
<evidence type="ECO:0000313" key="1">
    <source>
        <dbReference type="EMBL" id="QIG44509.1"/>
    </source>
</evidence>
<name>A0A6G6WH18_9ACTN</name>
<dbReference type="KEGG" id="nano:G5V58_18520"/>
<evidence type="ECO:0008006" key="3">
    <source>
        <dbReference type="Google" id="ProtNLM"/>
    </source>
</evidence>
<reference evidence="1 2" key="1">
    <citation type="submission" date="2020-02" db="EMBL/GenBank/DDBJ databases">
        <title>Full genome sequence of Nocardioides sp. R-3366.</title>
        <authorList>
            <person name="Im W.-T."/>
        </authorList>
    </citation>
    <scope>NUCLEOTIDE SEQUENCE [LARGE SCALE GENOMIC DNA]</scope>
    <source>
        <strain evidence="1 2">R-3366</strain>
    </source>
</reference>
<proteinExistence type="predicted"/>
<dbReference type="SUPFAM" id="SSF56059">
    <property type="entry name" value="Glutathione synthetase ATP-binding domain-like"/>
    <property type="match status" value="1"/>
</dbReference>
<dbReference type="InterPro" id="IPR053191">
    <property type="entry name" value="DcsG_Biosynth_Enzyme"/>
</dbReference>
<protein>
    <recommendedName>
        <fullName evidence="3">ATP-grasp domain-containing protein</fullName>
    </recommendedName>
</protein>
<dbReference type="PANTHER" id="PTHR39217">
    <property type="match status" value="1"/>
</dbReference>
<dbReference type="RefSeq" id="WP_165236056.1">
    <property type="nucleotide sequence ID" value="NZ_CP049257.1"/>
</dbReference>
<organism evidence="1 2">
    <name type="scientific">Nocardioides anomalus</name>
    <dbReference type="NCBI Taxonomy" id="2712223"/>
    <lineage>
        <taxon>Bacteria</taxon>
        <taxon>Bacillati</taxon>
        <taxon>Actinomycetota</taxon>
        <taxon>Actinomycetes</taxon>
        <taxon>Propionibacteriales</taxon>
        <taxon>Nocardioidaceae</taxon>
        <taxon>Nocardioides</taxon>
    </lineage>
</organism>
<evidence type="ECO:0000313" key="2">
    <source>
        <dbReference type="Proteomes" id="UP000502996"/>
    </source>
</evidence>
<accession>A0A6G6WH18</accession>
<dbReference type="Gene3D" id="3.30.470.20">
    <property type="entry name" value="ATP-grasp fold, B domain"/>
    <property type="match status" value="1"/>
</dbReference>
<dbReference type="EMBL" id="CP049257">
    <property type="protein sequence ID" value="QIG44509.1"/>
    <property type="molecule type" value="Genomic_DNA"/>
</dbReference>
<dbReference type="Proteomes" id="UP000502996">
    <property type="component" value="Chromosome"/>
</dbReference>
<keyword evidence="2" id="KW-1185">Reference proteome</keyword>
<dbReference type="PANTHER" id="PTHR39217:SF1">
    <property type="entry name" value="GLUTATHIONE SYNTHETASE"/>
    <property type="match status" value="1"/>
</dbReference>